<dbReference type="RefSeq" id="WP_259089207.1">
    <property type="nucleotide sequence ID" value="NZ_BAAAZC010000029.1"/>
</dbReference>
<protein>
    <submittedName>
        <fullName evidence="10">ABC transporter permease</fullName>
    </submittedName>
</protein>
<dbReference type="InterPro" id="IPR050250">
    <property type="entry name" value="Macrolide_Exporter_MacB"/>
</dbReference>
<organism evidence="10 11">
    <name type="scientific">Mucilaginibacter dorajii</name>
    <dbReference type="NCBI Taxonomy" id="692994"/>
    <lineage>
        <taxon>Bacteria</taxon>
        <taxon>Pseudomonadati</taxon>
        <taxon>Bacteroidota</taxon>
        <taxon>Sphingobacteriia</taxon>
        <taxon>Sphingobacteriales</taxon>
        <taxon>Sphingobacteriaceae</taxon>
        <taxon>Mucilaginibacter</taxon>
    </lineage>
</organism>
<keyword evidence="5 7" id="KW-0472">Membrane</keyword>
<comment type="similarity">
    <text evidence="6">Belongs to the ABC-4 integral membrane protein family.</text>
</comment>
<proteinExistence type="inferred from homology"/>
<evidence type="ECO:0000259" key="9">
    <source>
        <dbReference type="Pfam" id="PF12704"/>
    </source>
</evidence>
<dbReference type="EMBL" id="BAAAZC010000029">
    <property type="protein sequence ID" value="GAA3985399.1"/>
    <property type="molecule type" value="Genomic_DNA"/>
</dbReference>
<keyword evidence="11" id="KW-1185">Reference proteome</keyword>
<dbReference type="Proteomes" id="UP001500742">
    <property type="component" value="Unassembled WGS sequence"/>
</dbReference>
<feature type="transmembrane region" description="Helical" evidence="7">
    <location>
        <begin position="423"/>
        <end position="447"/>
    </location>
</feature>
<dbReference type="PANTHER" id="PTHR30572">
    <property type="entry name" value="MEMBRANE COMPONENT OF TRANSPORTER-RELATED"/>
    <property type="match status" value="1"/>
</dbReference>
<feature type="transmembrane region" description="Helical" evidence="7">
    <location>
        <begin position="378"/>
        <end position="402"/>
    </location>
</feature>
<evidence type="ECO:0000256" key="6">
    <source>
        <dbReference type="ARBA" id="ARBA00038076"/>
    </source>
</evidence>
<dbReference type="InterPro" id="IPR003838">
    <property type="entry name" value="ABC3_permease_C"/>
</dbReference>
<gene>
    <name evidence="10" type="ORF">GCM10022210_41890</name>
</gene>
<evidence type="ECO:0000256" key="5">
    <source>
        <dbReference type="ARBA" id="ARBA00023136"/>
    </source>
</evidence>
<feature type="transmembrane region" description="Helical" evidence="7">
    <location>
        <begin position="755"/>
        <end position="775"/>
    </location>
</feature>
<comment type="caution">
    <text evidence="10">The sequence shown here is derived from an EMBL/GenBank/DDBJ whole genome shotgun (WGS) entry which is preliminary data.</text>
</comment>
<feature type="transmembrane region" description="Helical" evidence="7">
    <location>
        <begin position="285"/>
        <end position="307"/>
    </location>
</feature>
<evidence type="ECO:0000256" key="4">
    <source>
        <dbReference type="ARBA" id="ARBA00022989"/>
    </source>
</evidence>
<evidence type="ECO:0000256" key="3">
    <source>
        <dbReference type="ARBA" id="ARBA00022692"/>
    </source>
</evidence>
<evidence type="ECO:0000313" key="10">
    <source>
        <dbReference type="EMBL" id="GAA3985399.1"/>
    </source>
</evidence>
<evidence type="ECO:0000313" key="11">
    <source>
        <dbReference type="Proteomes" id="UP001500742"/>
    </source>
</evidence>
<dbReference type="InterPro" id="IPR025857">
    <property type="entry name" value="MacB_PCD"/>
</dbReference>
<evidence type="ECO:0000259" key="8">
    <source>
        <dbReference type="Pfam" id="PF02687"/>
    </source>
</evidence>
<accession>A0ABP7QN63</accession>
<feature type="domain" description="MacB-like periplasmic core" evidence="9">
    <location>
        <begin position="20"/>
        <end position="242"/>
    </location>
</feature>
<evidence type="ECO:0000256" key="7">
    <source>
        <dbReference type="SAM" id="Phobius"/>
    </source>
</evidence>
<feature type="transmembrane region" description="Helical" evidence="7">
    <location>
        <begin position="341"/>
        <end position="362"/>
    </location>
</feature>
<feature type="domain" description="MacB-like periplasmic core" evidence="9">
    <location>
        <begin position="526"/>
        <end position="637"/>
    </location>
</feature>
<dbReference type="Pfam" id="PF02687">
    <property type="entry name" value="FtsX"/>
    <property type="match status" value="2"/>
</dbReference>
<keyword evidence="4 7" id="KW-1133">Transmembrane helix</keyword>
<evidence type="ECO:0000256" key="1">
    <source>
        <dbReference type="ARBA" id="ARBA00004651"/>
    </source>
</evidence>
<keyword evidence="3 7" id="KW-0812">Transmembrane</keyword>
<keyword evidence="2" id="KW-1003">Cell membrane</keyword>
<feature type="transmembrane region" description="Helical" evidence="7">
    <location>
        <begin position="21"/>
        <end position="42"/>
    </location>
</feature>
<sequence>MIKNYFKTAWRNIVKNKTSSFINIVGLSVGMAVAIMIGLWIYDEVSFDKQTSNYNRIAQVKQNVTNNGEVQTWGSVPYPLAAELRKSYGSDFKYVVMAAGIGNHIVTLGDKKLTKWGTYFEPQAPDMLALKMISGSRSALSDPSSILISADAAKVYFGDADPLGKILRIDNQQNVKVAGVYQNFAHNSTFEGLEFMGSWQMYYNNTDWVRTMQDPWRPNAFTLYVQLNEHADLAAVSLKIRDVKLNHVNAQLAKKKPALFLQGMSKWHLYSEFKNGINVGGRIQYVWLFGIIGVFVLLLACINFMNLSTARSEKRAREVGIRKAVGSLRSQLVYQFFTESLLYVFIAFALSLLLVELALSFFNEVADKSMTIPWANPIFWLLCISFSLITGIISGSYPAFYLSSFQPVKVLKGVFRAGKLAAVPRQVLVILQFTVSVILIIGTIIVFRQIQFAKNRPVGYTRDGLITVPMVTQDIHKQFEVVKSELFKTGVVANVAESSAPPTEQWGSTSAFEWEGKDPNLSIDFPQTGGSYDYGKTVGWQFKQGRDFSRAFATDSSAVIVNETAIHFMGLKNPIGANVKLYGQPLKIIGVIKDMIVTSPYDEVRPSIFYLSRDAGSMIVIKIDPKTSASAAVDKIGNVFKQFNPAQPFVYQFVDQEYARKFSDEERIGKLASCFAGLAIFISCLGLFGMASFMAEQRIKEIGVRKVLGASIFNLWGMLSKDFVKLVLVSLLIAIPVSYFLMHNWLQKYQYRSDIAWWIFVVTGIGAMLITLLTVSYQSIKAALANPIHSLKAD</sequence>
<feature type="transmembrane region" description="Helical" evidence="7">
    <location>
        <begin position="675"/>
        <end position="695"/>
    </location>
</feature>
<feature type="transmembrane region" description="Helical" evidence="7">
    <location>
        <begin position="723"/>
        <end position="743"/>
    </location>
</feature>
<comment type="subcellular location">
    <subcellularLocation>
        <location evidence="1">Cell membrane</location>
        <topology evidence="1">Multi-pass membrane protein</topology>
    </subcellularLocation>
</comment>
<feature type="domain" description="ABC3 transporter permease C-terminal" evidence="8">
    <location>
        <begin position="291"/>
        <end position="407"/>
    </location>
</feature>
<reference evidence="11" key="1">
    <citation type="journal article" date="2019" name="Int. J. Syst. Evol. Microbiol.">
        <title>The Global Catalogue of Microorganisms (GCM) 10K type strain sequencing project: providing services to taxonomists for standard genome sequencing and annotation.</title>
        <authorList>
            <consortium name="The Broad Institute Genomics Platform"/>
            <consortium name="The Broad Institute Genome Sequencing Center for Infectious Disease"/>
            <person name="Wu L."/>
            <person name="Ma J."/>
        </authorList>
    </citation>
    <scope>NUCLEOTIDE SEQUENCE [LARGE SCALE GENOMIC DNA]</scope>
    <source>
        <strain evidence="11">JCM 16601</strain>
    </source>
</reference>
<dbReference type="PANTHER" id="PTHR30572:SF4">
    <property type="entry name" value="ABC TRANSPORTER PERMEASE YTRF"/>
    <property type="match status" value="1"/>
</dbReference>
<dbReference type="Pfam" id="PF12704">
    <property type="entry name" value="MacB_PCD"/>
    <property type="match status" value="2"/>
</dbReference>
<name>A0ABP7QN63_9SPHI</name>
<feature type="domain" description="ABC3 transporter permease C-terminal" evidence="8">
    <location>
        <begin position="674"/>
        <end position="784"/>
    </location>
</feature>
<evidence type="ECO:0000256" key="2">
    <source>
        <dbReference type="ARBA" id="ARBA00022475"/>
    </source>
</evidence>